<gene>
    <name evidence="1" type="ORF">D8674_021543</name>
</gene>
<dbReference type="AlphaFoldDB" id="A0A5N5GHF1"/>
<sequence length="71" mass="8303">MQERLNWLRVFARKPKKNLGTAIARHKVCNDEVLRPMLAHEKREIFSDILCLSHPSNLLIPREVGLNLMIK</sequence>
<name>A0A5N5GHF1_9ROSA</name>
<dbReference type="Proteomes" id="UP000327157">
    <property type="component" value="Chromosome 3"/>
</dbReference>
<comment type="caution">
    <text evidence="1">The sequence shown here is derived from an EMBL/GenBank/DDBJ whole genome shotgun (WGS) entry which is preliminary data.</text>
</comment>
<reference evidence="1 2" key="1">
    <citation type="submission" date="2019-09" db="EMBL/GenBank/DDBJ databases">
        <authorList>
            <person name="Ou C."/>
        </authorList>
    </citation>
    <scope>NUCLEOTIDE SEQUENCE [LARGE SCALE GENOMIC DNA]</scope>
    <source>
        <strain evidence="1">S2</strain>
        <tissue evidence="1">Leaf</tissue>
    </source>
</reference>
<proteinExistence type="predicted"/>
<evidence type="ECO:0000313" key="1">
    <source>
        <dbReference type="EMBL" id="KAB2614955.1"/>
    </source>
</evidence>
<reference evidence="2" key="2">
    <citation type="submission" date="2019-10" db="EMBL/GenBank/DDBJ databases">
        <title>A de novo genome assembly of a pear dwarfing rootstock.</title>
        <authorList>
            <person name="Wang F."/>
            <person name="Wang J."/>
            <person name="Li S."/>
            <person name="Zhang Y."/>
            <person name="Fang M."/>
            <person name="Ma L."/>
            <person name="Zhao Y."/>
            <person name="Jiang S."/>
        </authorList>
    </citation>
    <scope>NUCLEOTIDE SEQUENCE [LARGE SCALE GENOMIC DNA]</scope>
</reference>
<evidence type="ECO:0000313" key="2">
    <source>
        <dbReference type="Proteomes" id="UP000327157"/>
    </source>
</evidence>
<protein>
    <submittedName>
        <fullName evidence="1">DNA polymerase epsilon catalytic subunit A-like</fullName>
    </submittedName>
</protein>
<organism evidence="1 2">
    <name type="scientific">Pyrus ussuriensis x Pyrus communis</name>
    <dbReference type="NCBI Taxonomy" id="2448454"/>
    <lineage>
        <taxon>Eukaryota</taxon>
        <taxon>Viridiplantae</taxon>
        <taxon>Streptophyta</taxon>
        <taxon>Embryophyta</taxon>
        <taxon>Tracheophyta</taxon>
        <taxon>Spermatophyta</taxon>
        <taxon>Magnoliopsida</taxon>
        <taxon>eudicotyledons</taxon>
        <taxon>Gunneridae</taxon>
        <taxon>Pentapetalae</taxon>
        <taxon>rosids</taxon>
        <taxon>fabids</taxon>
        <taxon>Rosales</taxon>
        <taxon>Rosaceae</taxon>
        <taxon>Amygdaloideae</taxon>
        <taxon>Maleae</taxon>
        <taxon>Pyrus</taxon>
    </lineage>
</organism>
<accession>A0A5N5GHF1</accession>
<dbReference type="EMBL" id="SMOL01000402">
    <property type="protein sequence ID" value="KAB2614955.1"/>
    <property type="molecule type" value="Genomic_DNA"/>
</dbReference>
<reference evidence="1 2" key="3">
    <citation type="submission" date="2019-11" db="EMBL/GenBank/DDBJ databases">
        <title>A de novo genome assembly of a pear dwarfing rootstock.</title>
        <authorList>
            <person name="Wang F."/>
            <person name="Wang J."/>
            <person name="Li S."/>
            <person name="Zhang Y."/>
            <person name="Fang M."/>
            <person name="Ma L."/>
            <person name="Zhao Y."/>
            <person name="Jiang S."/>
        </authorList>
    </citation>
    <scope>NUCLEOTIDE SEQUENCE [LARGE SCALE GENOMIC DNA]</scope>
    <source>
        <strain evidence="1">S2</strain>
        <tissue evidence="1">Leaf</tissue>
    </source>
</reference>
<keyword evidence="2" id="KW-1185">Reference proteome</keyword>